<reference evidence="1" key="1">
    <citation type="submission" date="2023-03" db="EMBL/GenBank/DDBJ databases">
        <title>Massive genome expansion in bonnet fungi (Mycena s.s.) driven by repeated elements and novel gene families across ecological guilds.</title>
        <authorList>
            <consortium name="Lawrence Berkeley National Laboratory"/>
            <person name="Harder C.B."/>
            <person name="Miyauchi S."/>
            <person name="Viragh M."/>
            <person name="Kuo A."/>
            <person name="Thoen E."/>
            <person name="Andreopoulos B."/>
            <person name="Lu D."/>
            <person name="Skrede I."/>
            <person name="Drula E."/>
            <person name="Henrissat B."/>
            <person name="Morin E."/>
            <person name="Kohler A."/>
            <person name="Barry K."/>
            <person name="LaButti K."/>
            <person name="Morin E."/>
            <person name="Salamov A."/>
            <person name="Lipzen A."/>
            <person name="Mereny Z."/>
            <person name="Hegedus B."/>
            <person name="Baldrian P."/>
            <person name="Stursova M."/>
            <person name="Weitz H."/>
            <person name="Taylor A."/>
            <person name="Grigoriev I.V."/>
            <person name="Nagy L.G."/>
            <person name="Martin F."/>
            <person name="Kauserud H."/>
        </authorList>
    </citation>
    <scope>NUCLEOTIDE SEQUENCE</scope>
    <source>
        <strain evidence="1">CBHHK067</strain>
    </source>
</reference>
<dbReference type="EMBL" id="JARKIE010000062">
    <property type="protein sequence ID" value="KAJ7690857.1"/>
    <property type="molecule type" value="Genomic_DNA"/>
</dbReference>
<comment type="caution">
    <text evidence="1">The sequence shown here is derived from an EMBL/GenBank/DDBJ whole genome shotgun (WGS) entry which is preliminary data.</text>
</comment>
<name>A0AAD7DGQ7_MYCRO</name>
<proteinExistence type="predicted"/>
<evidence type="ECO:0000313" key="1">
    <source>
        <dbReference type="EMBL" id="KAJ7690857.1"/>
    </source>
</evidence>
<evidence type="ECO:0000313" key="2">
    <source>
        <dbReference type="Proteomes" id="UP001221757"/>
    </source>
</evidence>
<dbReference type="Proteomes" id="UP001221757">
    <property type="component" value="Unassembled WGS sequence"/>
</dbReference>
<organism evidence="1 2">
    <name type="scientific">Mycena rosella</name>
    <name type="common">Pink bonnet</name>
    <name type="synonym">Agaricus rosellus</name>
    <dbReference type="NCBI Taxonomy" id="1033263"/>
    <lineage>
        <taxon>Eukaryota</taxon>
        <taxon>Fungi</taxon>
        <taxon>Dikarya</taxon>
        <taxon>Basidiomycota</taxon>
        <taxon>Agaricomycotina</taxon>
        <taxon>Agaricomycetes</taxon>
        <taxon>Agaricomycetidae</taxon>
        <taxon>Agaricales</taxon>
        <taxon>Marasmiineae</taxon>
        <taxon>Mycenaceae</taxon>
        <taxon>Mycena</taxon>
    </lineage>
</organism>
<accession>A0AAD7DGQ7</accession>
<keyword evidence="2" id="KW-1185">Reference proteome</keyword>
<gene>
    <name evidence="1" type="ORF">B0H17DRAFT_1201435</name>
</gene>
<sequence length="183" mass="19965">MPHPRRHSHATNSTPGASFLYLSPVKCLYHSRAPFIVDASFLCILHALRARGSQYRNTRPISVASEYRTRLNGAHTSLPHLASIRIYISAPPGRPGHCRSQLRAPRLAPHLHLHLHIRAPNAWPASGYSTPPTVHGIIFVPVDAGGGELRAAPPSVSLAHWDWVDAQAGPDAGGAWRCVPHHL</sequence>
<protein>
    <submittedName>
        <fullName evidence="1">Uncharacterized protein</fullName>
    </submittedName>
</protein>
<dbReference type="AlphaFoldDB" id="A0AAD7DGQ7"/>